<gene>
    <name evidence="2" type="ORF">BDV26DRAFT_136131</name>
</gene>
<dbReference type="AlphaFoldDB" id="A0A5N7AN42"/>
<dbReference type="PANTHER" id="PTHR31904">
    <property type="entry name" value="BYPASS OF STOP CODON PROTEIN 5-RELATED"/>
    <property type="match status" value="1"/>
</dbReference>
<dbReference type="OrthoDB" id="2283785at2759"/>
<dbReference type="PANTHER" id="PTHR31904:SF1">
    <property type="entry name" value="BYPASS OF STOP CODON PROTEIN 5-RELATED"/>
    <property type="match status" value="1"/>
</dbReference>
<dbReference type="Proteomes" id="UP000326198">
    <property type="component" value="Unassembled WGS sequence"/>
</dbReference>
<feature type="domain" description="Bul1 C-terminal" evidence="1">
    <location>
        <begin position="172"/>
        <end position="231"/>
    </location>
</feature>
<evidence type="ECO:0000259" key="1">
    <source>
        <dbReference type="Pfam" id="PF04426"/>
    </source>
</evidence>
<protein>
    <recommendedName>
        <fullName evidence="1">Bul1 C-terminal domain-containing protein</fullName>
    </recommendedName>
</protein>
<dbReference type="Pfam" id="PF04426">
    <property type="entry name" value="Bul1_C"/>
    <property type="match status" value="1"/>
</dbReference>
<dbReference type="EMBL" id="ML736443">
    <property type="protein sequence ID" value="KAE8371277.1"/>
    <property type="molecule type" value="Genomic_DNA"/>
</dbReference>
<sequence length="252" mass="28737">MKNMVKPGLAIQYSVSLFGNLSSASGECHDTLLAEKTVFLIPESMCAMDPIWSKRDIAQYRFGDERRFARFGRDVGKLLITAEPPAPLQTNAQRCGQDAVRAIAFNIKLRFEAFHHSETPPRILEVKKHIESRTYFSTMPWQDLPVKTKGLALSTCRGIRSERVYLSALQPTTKWHRARPTDTEYTMEIVVPVSLPDKKKLIPSFHSCYASRTYVLYLSIKYKRDASIAVPSTMKLKLPLDIFRPGRSEINR</sequence>
<dbReference type="InterPro" id="IPR022794">
    <property type="entry name" value="Bul1_C"/>
</dbReference>
<reference evidence="2 3" key="1">
    <citation type="submission" date="2019-04" db="EMBL/GenBank/DDBJ databases">
        <title>Friends and foes A comparative genomics studyof 23 Aspergillus species from section Flavi.</title>
        <authorList>
            <consortium name="DOE Joint Genome Institute"/>
            <person name="Kjaerbolling I."/>
            <person name="Vesth T."/>
            <person name="Frisvad J.C."/>
            <person name="Nybo J.L."/>
            <person name="Theobald S."/>
            <person name="Kildgaard S."/>
            <person name="Isbrandt T."/>
            <person name="Kuo A."/>
            <person name="Sato A."/>
            <person name="Lyhne E.K."/>
            <person name="Kogle M.E."/>
            <person name="Wiebenga A."/>
            <person name="Kun R.S."/>
            <person name="Lubbers R.J."/>
            <person name="Makela M.R."/>
            <person name="Barry K."/>
            <person name="Chovatia M."/>
            <person name="Clum A."/>
            <person name="Daum C."/>
            <person name="Haridas S."/>
            <person name="He G."/>
            <person name="LaButti K."/>
            <person name="Lipzen A."/>
            <person name="Mondo S."/>
            <person name="Riley R."/>
            <person name="Salamov A."/>
            <person name="Simmons B.A."/>
            <person name="Magnuson J.K."/>
            <person name="Henrissat B."/>
            <person name="Mortensen U.H."/>
            <person name="Larsen T.O."/>
            <person name="Devries R.P."/>
            <person name="Grigoriev I.V."/>
            <person name="Machida M."/>
            <person name="Baker S.E."/>
            <person name="Andersen M.R."/>
        </authorList>
    </citation>
    <scope>NUCLEOTIDE SEQUENCE [LARGE SCALE GENOMIC DNA]</scope>
    <source>
        <strain evidence="2 3">IBT 29228</strain>
    </source>
</reference>
<dbReference type="InterPro" id="IPR039634">
    <property type="entry name" value="Bul1-like"/>
</dbReference>
<name>A0A5N7AN42_9EURO</name>
<keyword evidence="3" id="KW-1185">Reference proteome</keyword>
<accession>A0A5N7AN42</accession>
<organism evidence="2 3">
    <name type="scientific">Aspergillus bertholletiae</name>
    <dbReference type="NCBI Taxonomy" id="1226010"/>
    <lineage>
        <taxon>Eukaryota</taxon>
        <taxon>Fungi</taxon>
        <taxon>Dikarya</taxon>
        <taxon>Ascomycota</taxon>
        <taxon>Pezizomycotina</taxon>
        <taxon>Eurotiomycetes</taxon>
        <taxon>Eurotiomycetidae</taxon>
        <taxon>Eurotiales</taxon>
        <taxon>Aspergillaceae</taxon>
        <taxon>Aspergillus</taxon>
        <taxon>Aspergillus subgen. Circumdati</taxon>
    </lineage>
</organism>
<evidence type="ECO:0000313" key="3">
    <source>
        <dbReference type="Proteomes" id="UP000326198"/>
    </source>
</evidence>
<proteinExistence type="predicted"/>
<evidence type="ECO:0000313" key="2">
    <source>
        <dbReference type="EMBL" id="KAE8371277.1"/>
    </source>
</evidence>